<organism evidence="16 17">
    <name type="scientific">Petromyzon marinus</name>
    <name type="common">Sea lamprey</name>
    <dbReference type="NCBI Taxonomy" id="7757"/>
    <lineage>
        <taxon>Eukaryota</taxon>
        <taxon>Metazoa</taxon>
        <taxon>Chordata</taxon>
        <taxon>Craniata</taxon>
        <taxon>Vertebrata</taxon>
        <taxon>Cyclostomata</taxon>
        <taxon>Hyperoartia</taxon>
        <taxon>Petromyzontiformes</taxon>
        <taxon>Petromyzontidae</taxon>
        <taxon>Petromyzon</taxon>
    </lineage>
</organism>
<keyword evidence="3 12" id="KW-0808">Transferase</keyword>
<dbReference type="FunFam" id="3.30.200.20:FF:000053">
    <property type="entry name" value="Tyrosine-protein kinase"/>
    <property type="match status" value="1"/>
</dbReference>
<dbReference type="PRINTS" id="PR00109">
    <property type="entry name" value="TYRKINASE"/>
</dbReference>
<dbReference type="RefSeq" id="XP_032835981.1">
    <property type="nucleotide sequence ID" value="XM_032980090.1"/>
</dbReference>
<dbReference type="Pfam" id="PF00017">
    <property type="entry name" value="SH2"/>
    <property type="match status" value="1"/>
</dbReference>
<feature type="domain" description="SH2" evidence="14">
    <location>
        <begin position="114"/>
        <end position="208"/>
    </location>
</feature>
<comment type="similarity">
    <text evidence="12">Belongs to the protein kinase superfamily. Tyr protein kinase family.</text>
</comment>
<evidence type="ECO:0000256" key="5">
    <source>
        <dbReference type="ARBA" id="ARBA00022777"/>
    </source>
</evidence>
<feature type="region of interest" description="Disordered" evidence="13">
    <location>
        <begin position="1"/>
        <end position="100"/>
    </location>
</feature>
<keyword evidence="8 12" id="KW-0829">Tyrosine-protein kinase</keyword>
<accession>A0AAJ7UIR8</accession>
<keyword evidence="16" id="KW-1185">Reference proteome</keyword>
<feature type="compositionally biased region" description="Gly residues" evidence="13">
    <location>
        <begin position="82"/>
        <end position="94"/>
    </location>
</feature>
<comment type="catalytic activity">
    <reaction evidence="9 12">
        <text>L-tyrosyl-[protein] + ATP = O-phospho-L-tyrosyl-[protein] + ADP + H(+)</text>
        <dbReference type="Rhea" id="RHEA:10596"/>
        <dbReference type="Rhea" id="RHEA-COMP:10136"/>
        <dbReference type="Rhea" id="RHEA-COMP:20101"/>
        <dbReference type="ChEBI" id="CHEBI:15378"/>
        <dbReference type="ChEBI" id="CHEBI:30616"/>
        <dbReference type="ChEBI" id="CHEBI:46858"/>
        <dbReference type="ChEBI" id="CHEBI:61978"/>
        <dbReference type="ChEBI" id="CHEBI:456216"/>
        <dbReference type="EC" id="2.7.10.2"/>
    </reaction>
</comment>
<dbReference type="InterPro" id="IPR020635">
    <property type="entry name" value="Tyr_kinase_cat_dom"/>
</dbReference>
<dbReference type="SUPFAM" id="SSF56112">
    <property type="entry name" value="Protein kinase-like (PK-like)"/>
    <property type="match status" value="1"/>
</dbReference>
<evidence type="ECO:0000256" key="1">
    <source>
        <dbReference type="ARBA" id="ARBA00022443"/>
    </source>
</evidence>
<dbReference type="Proteomes" id="UP001318040">
    <property type="component" value="Chromosome 35"/>
</dbReference>
<evidence type="ECO:0000256" key="7">
    <source>
        <dbReference type="ARBA" id="ARBA00022999"/>
    </source>
</evidence>
<dbReference type="InterPro" id="IPR000719">
    <property type="entry name" value="Prot_kinase_dom"/>
</dbReference>
<feature type="compositionally biased region" description="Basic and acidic residues" evidence="13">
    <location>
        <begin position="20"/>
        <end position="31"/>
    </location>
</feature>
<reference evidence="17" key="1">
    <citation type="submission" date="2025-08" db="UniProtKB">
        <authorList>
            <consortium name="RefSeq"/>
        </authorList>
    </citation>
    <scope>IDENTIFICATION</scope>
    <source>
        <tissue evidence="17">Sperm</tissue>
    </source>
</reference>
<evidence type="ECO:0000256" key="9">
    <source>
        <dbReference type="ARBA" id="ARBA00051245"/>
    </source>
</evidence>
<feature type="region of interest" description="Disordered" evidence="13">
    <location>
        <begin position="491"/>
        <end position="554"/>
    </location>
</feature>
<dbReference type="SMART" id="SM00219">
    <property type="entry name" value="TyrKc"/>
    <property type="match status" value="1"/>
</dbReference>
<dbReference type="InterPro" id="IPR000980">
    <property type="entry name" value="SH2"/>
</dbReference>
<dbReference type="Gene3D" id="1.10.510.10">
    <property type="entry name" value="Transferase(Phosphotransferase) domain 1"/>
    <property type="match status" value="1"/>
</dbReference>
<dbReference type="PROSITE" id="PS00107">
    <property type="entry name" value="PROTEIN_KINASE_ATP"/>
    <property type="match status" value="1"/>
</dbReference>
<feature type="compositionally biased region" description="Polar residues" evidence="13">
    <location>
        <begin position="32"/>
        <end position="42"/>
    </location>
</feature>
<dbReference type="InterPro" id="IPR050198">
    <property type="entry name" value="Non-receptor_tyrosine_kinases"/>
</dbReference>
<keyword evidence="5 12" id="KW-0418">Kinase</keyword>
<evidence type="ECO:0000256" key="6">
    <source>
        <dbReference type="ARBA" id="ARBA00022840"/>
    </source>
</evidence>
<dbReference type="InterPro" id="IPR036860">
    <property type="entry name" value="SH2_dom_sf"/>
</dbReference>
<dbReference type="PROSITE" id="PS50001">
    <property type="entry name" value="SH2"/>
    <property type="match status" value="1"/>
</dbReference>
<dbReference type="Gene3D" id="3.30.505.10">
    <property type="entry name" value="SH2 domain"/>
    <property type="match status" value="1"/>
</dbReference>
<keyword evidence="7 10" id="KW-0727">SH2 domain</keyword>
<dbReference type="PANTHER" id="PTHR24418">
    <property type="entry name" value="TYROSINE-PROTEIN KINASE"/>
    <property type="match status" value="1"/>
</dbReference>
<dbReference type="InterPro" id="IPR017441">
    <property type="entry name" value="Protein_kinase_ATP_BS"/>
</dbReference>
<keyword evidence="1" id="KW-0728">SH3 domain</keyword>
<evidence type="ECO:0000256" key="8">
    <source>
        <dbReference type="ARBA" id="ARBA00023137"/>
    </source>
</evidence>
<evidence type="ECO:0000256" key="13">
    <source>
        <dbReference type="SAM" id="MobiDB-lite"/>
    </source>
</evidence>
<sequence length="566" mass="61516">MGQTSGKTRGLAATQWRHHGSSDPHASDRTPTHTLWSGSQIGDTEDLRGLVRNPSRDSEGFRVDFACPDDGAEVLREPPGPGGSGREVGGGPGRSSGAANLHAEPYVSGDGRGWFFGTVSRVEAERVLLSSANEHGAFLLRDGGAGRFSLSGEIRMVRDGDLVKHVRVRKTRTGFSISKERSFASLAALVESLCSGDSALCIQLRAPCRAVPEGEGPETTGSLGDVWEVPAEAVSLERKLGEGEFGEVWQGLWNHSTPVAIKTLKPGHADAESFLEEAQLMKAFRHPHLVALYAVCTTSEPFLIVTELMPHGSLRQCLQGQMHWMLGVPELLEMAAQVASGMAYLEAQNYIHRDLAARNVLVGDNLTCKVADFGLARVIKDETYTAKLGSRFPIKWTAPEAINYNKFTSRSDVWSYGILLHEIFTYGEEPYPGMSTHESLEAVQRGYRMPRVAGCPQAVYGAMLACWQVASDARPTFADLESHFSSLSGVAANDPNKAQHSTGWGDERAATLGSRRSQLPSATTTRSRTRNSETLPHDLTLPRKSSCRDGKDGSDDKVDLVKFILR</sequence>
<keyword evidence="6 11" id="KW-0067">ATP-binding</keyword>
<dbReference type="AlphaFoldDB" id="A0AAJ7UIR8"/>
<evidence type="ECO:0000256" key="4">
    <source>
        <dbReference type="ARBA" id="ARBA00022741"/>
    </source>
</evidence>
<keyword evidence="4 11" id="KW-0547">Nucleotide-binding</keyword>
<dbReference type="InterPro" id="IPR011009">
    <property type="entry name" value="Kinase-like_dom_sf"/>
</dbReference>
<dbReference type="KEGG" id="pmrn:116957751"/>
<evidence type="ECO:0000259" key="14">
    <source>
        <dbReference type="PROSITE" id="PS50001"/>
    </source>
</evidence>
<protein>
    <recommendedName>
        <fullName evidence="12">Tyrosine-protein kinase</fullName>
        <ecNumber evidence="12">2.7.10.2</ecNumber>
    </recommendedName>
</protein>
<evidence type="ECO:0000256" key="11">
    <source>
        <dbReference type="PROSITE-ProRule" id="PRU10141"/>
    </source>
</evidence>
<feature type="binding site" evidence="11">
    <location>
        <position position="262"/>
    </location>
    <ligand>
        <name>ATP</name>
        <dbReference type="ChEBI" id="CHEBI:30616"/>
    </ligand>
</feature>
<dbReference type="GO" id="GO:0005524">
    <property type="term" value="F:ATP binding"/>
    <property type="evidence" value="ECO:0007669"/>
    <property type="project" value="UniProtKB-UniRule"/>
</dbReference>
<proteinExistence type="inferred from homology"/>
<dbReference type="EC" id="2.7.10.2" evidence="12"/>
<dbReference type="GeneID" id="116957751"/>
<gene>
    <name evidence="17" type="primary">LOC116957751</name>
</gene>
<feature type="compositionally biased region" description="Basic and acidic residues" evidence="13">
    <location>
        <begin position="45"/>
        <end position="62"/>
    </location>
</feature>
<evidence type="ECO:0000313" key="16">
    <source>
        <dbReference type="Proteomes" id="UP001318040"/>
    </source>
</evidence>
<dbReference type="GO" id="GO:0004715">
    <property type="term" value="F:non-membrane spanning protein tyrosine kinase activity"/>
    <property type="evidence" value="ECO:0007669"/>
    <property type="project" value="UniProtKB-EC"/>
</dbReference>
<name>A0AAJ7UIR8_PETMA</name>
<dbReference type="SMART" id="SM00252">
    <property type="entry name" value="SH2"/>
    <property type="match status" value="1"/>
</dbReference>
<evidence type="ECO:0000256" key="3">
    <source>
        <dbReference type="ARBA" id="ARBA00022679"/>
    </source>
</evidence>
<dbReference type="FunFam" id="1.10.510.10:FF:000399">
    <property type="entry name" value="Tyrosine-protein kinase"/>
    <property type="match status" value="1"/>
</dbReference>
<dbReference type="InterPro" id="IPR008266">
    <property type="entry name" value="Tyr_kinase_AS"/>
</dbReference>
<dbReference type="SUPFAM" id="SSF55550">
    <property type="entry name" value="SH2 domain"/>
    <property type="match status" value="1"/>
</dbReference>
<evidence type="ECO:0000313" key="17">
    <source>
        <dbReference type="RefSeq" id="XP_032835981.1"/>
    </source>
</evidence>
<feature type="domain" description="Protein kinase" evidence="15">
    <location>
        <begin position="234"/>
        <end position="486"/>
    </location>
</feature>
<dbReference type="PROSITE" id="PS00109">
    <property type="entry name" value="PROTEIN_KINASE_TYR"/>
    <property type="match status" value="1"/>
</dbReference>
<evidence type="ECO:0000256" key="2">
    <source>
        <dbReference type="ARBA" id="ARBA00022553"/>
    </source>
</evidence>
<evidence type="ECO:0000256" key="10">
    <source>
        <dbReference type="PROSITE-ProRule" id="PRU00191"/>
    </source>
</evidence>
<keyword evidence="2" id="KW-0597">Phosphoprotein</keyword>
<evidence type="ECO:0000256" key="12">
    <source>
        <dbReference type="RuleBase" id="RU362096"/>
    </source>
</evidence>
<dbReference type="PROSITE" id="PS50011">
    <property type="entry name" value="PROTEIN_KINASE_DOM"/>
    <property type="match status" value="1"/>
</dbReference>
<dbReference type="Pfam" id="PF07714">
    <property type="entry name" value="PK_Tyr_Ser-Thr"/>
    <property type="match status" value="1"/>
</dbReference>
<evidence type="ECO:0000259" key="15">
    <source>
        <dbReference type="PROSITE" id="PS50011"/>
    </source>
</evidence>
<dbReference type="InterPro" id="IPR001245">
    <property type="entry name" value="Ser-Thr/Tyr_kinase_cat_dom"/>
</dbReference>